<feature type="domain" description="TssC1 C-terminal" evidence="2">
    <location>
        <begin position="380"/>
        <end position="491"/>
    </location>
</feature>
<comment type="caution">
    <text evidence="4">The sequence shown here is derived from an EMBL/GenBank/DDBJ whole genome shotgun (WGS) entry which is preliminary data.</text>
</comment>
<evidence type="ECO:0000313" key="3">
    <source>
        <dbReference type="EMBL" id="MWV68561.1"/>
    </source>
</evidence>
<sequence>METKEDVKIKVDDTESKQDSVIEYIMEKSKYSKDDESYSIAKKGVAEFISQIVKSPNAEDKINKFALDEMVGHIDELISQQMDEILHNEEFQKLESTWRGLHFLVERTNFNENIKVDLLDVTKQEALEDFENNPDITQSVLYKNIYSSEYGQFGGEPVGAIIGDYEISTSNPDMNFLNKMSSIAAMSHAPFLTSVGSKFFGLDNYAELANIQDLQGLLQGPQYTRWRTFRESEDSKYTGLMVTRFLTRSPYDTENNPIKSFNYTEDVSKNHNHLLWGNSAYAFATRLAESFEHYRWCGNIIGPRSGGAVKDLPMYFYENFGSIQSKIPTEVLITDRREYELSEQGFIALTLRRDTNNAVFFSANSSLKPKIFPNTKEGKEAETNYRLGTQLPYVFLISRLAHYLKVLQREEIGSWKERQDVEKGLNEWLRQYISDQENPPPEVRSRRPFRSAKIIVSDVDGEPGWYKIELLARPHFKFMGANFELSLVGKLDKE</sequence>
<organism evidence="4 5">
    <name type="scientific">Helicobacter saguini</name>
    <dbReference type="NCBI Taxonomy" id="1548018"/>
    <lineage>
        <taxon>Bacteria</taxon>
        <taxon>Pseudomonadati</taxon>
        <taxon>Campylobacterota</taxon>
        <taxon>Epsilonproteobacteria</taxon>
        <taxon>Campylobacterales</taxon>
        <taxon>Helicobacteraceae</taxon>
        <taxon>Helicobacter</taxon>
    </lineage>
</organism>
<evidence type="ECO:0000313" key="5">
    <source>
        <dbReference type="Proteomes" id="UP000029714"/>
    </source>
</evidence>
<dbReference type="Pfam" id="PF18945">
    <property type="entry name" value="VipB_2"/>
    <property type="match status" value="1"/>
</dbReference>
<dbReference type="InterPro" id="IPR010269">
    <property type="entry name" value="T6SS_TssC-like"/>
</dbReference>
<reference evidence="4 5" key="2">
    <citation type="journal article" date="2016" name="Infect. Immun.">
        <title>Helicobacter saguini, a Novel Helicobacter Isolated from Cotton-Top Tamarins with Ulcerative Colitis, Has Proinflammatory Properties and Induces Typhlocolitis and Dysplasia in Gnotobiotic IL-10-/- Mice.</title>
        <authorList>
            <person name="Shen Z."/>
            <person name="Mannion A."/>
            <person name="Whary M.T."/>
            <person name="Muthupalani S."/>
            <person name="Sheh A."/>
            <person name="Feng Y."/>
            <person name="Gong G."/>
            <person name="Vandamme P."/>
            <person name="Holcombe H.R."/>
            <person name="Paster B.J."/>
            <person name="Fox J.G."/>
        </authorList>
    </citation>
    <scope>NUCLEOTIDE SEQUENCE [LARGE SCALE GENOMIC DNA]</scope>
    <source>
        <strain evidence="4 5">MIT 97-6194</strain>
    </source>
</reference>
<dbReference type="EMBL" id="QBIU01000001">
    <property type="protein sequence ID" value="MWV68561.1"/>
    <property type="molecule type" value="Genomic_DNA"/>
</dbReference>
<dbReference type="NCBIfam" id="TIGR03355">
    <property type="entry name" value="VI_chp_2"/>
    <property type="match status" value="1"/>
</dbReference>
<keyword evidence="5" id="KW-1185">Reference proteome</keyword>
<dbReference type="PANTHER" id="PTHR35565">
    <property type="entry name" value="CYTOPLASMIC PROTEIN-RELATED"/>
    <property type="match status" value="1"/>
</dbReference>
<evidence type="ECO:0000313" key="4">
    <source>
        <dbReference type="EMBL" id="TLD95900.1"/>
    </source>
</evidence>
<reference evidence="4" key="3">
    <citation type="submission" date="2018-04" db="EMBL/GenBank/DDBJ databases">
        <authorList>
            <person name="Sheh A."/>
            <person name="Shen Z."/>
            <person name="Mannion A.J."/>
            <person name="Fox J.G."/>
        </authorList>
    </citation>
    <scope>NUCLEOTIDE SEQUENCE</scope>
    <source>
        <strain evidence="4">MIT 97-6194</strain>
    </source>
</reference>
<evidence type="ECO:0000313" key="6">
    <source>
        <dbReference type="Proteomes" id="UP000477070"/>
    </source>
</evidence>
<reference evidence="4 5" key="1">
    <citation type="journal article" date="2014" name="Genome Announc.">
        <title>Draft genome sequences of eight enterohepatic helicobacter species isolated from both laboratory and wild rodents.</title>
        <authorList>
            <person name="Sheh A."/>
            <person name="Shen Z."/>
            <person name="Fox J.G."/>
        </authorList>
    </citation>
    <scope>NUCLEOTIDE SEQUENCE [LARGE SCALE GENOMIC DNA]</scope>
    <source>
        <strain evidence="4 5">MIT 97-6194</strain>
    </source>
</reference>
<dbReference type="InterPro" id="IPR044031">
    <property type="entry name" value="TssC1_N"/>
</dbReference>
<dbReference type="Pfam" id="PF05943">
    <property type="entry name" value="VipB"/>
    <property type="match status" value="1"/>
</dbReference>
<dbReference type="InterPro" id="IPR044032">
    <property type="entry name" value="TssC1_C"/>
</dbReference>
<name>A0A347VZK5_9HELI</name>
<dbReference type="STRING" id="1548018.LS64_03570"/>
<dbReference type="RefSeq" id="WP_052062371.1">
    <property type="nucleotide sequence ID" value="NZ_JRMP02000001.1"/>
</dbReference>
<reference evidence="3 6" key="4">
    <citation type="submission" date="2019-12" db="EMBL/GenBank/DDBJ databases">
        <title>Multi-Generational Helicobacter saguini Isolates.</title>
        <authorList>
            <person name="Mannion A."/>
            <person name="Shen Z."/>
            <person name="Fox J.G."/>
        </authorList>
    </citation>
    <scope>NUCLEOTIDE SEQUENCE [LARGE SCALE GENOMIC DNA]</scope>
    <source>
        <strain evidence="3">16-048</strain>
        <strain evidence="6">16-048 (F4)</strain>
    </source>
</reference>
<dbReference type="Proteomes" id="UP000029714">
    <property type="component" value="Unassembled WGS sequence"/>
</dbReference>
<dbReference type="PANTHER" id="PTHR35565:SF1">
    <property type="entry name" value="TYPE VI SECRETION SYSTEM CONTRACTILE SHEATH LARGE SUBUNIT"/>
    <property type="match status" value="1"/>
</dbReference>
<dbReference type="AlphaFoldDB" id="A0A347VZK5"/>
<feature type="domain" description="TssC1 N-terminal" evidence="1">
    <location>
        <begin position="68"/>
        <end position="365"/>
    </location>
</feature>
<proteinExistence type="predicted"/>
<gene>
    <name evidence="4" type="primary">tssC</name>
    <name evidence="3" type="ORF">DCO61_00570</name>
    <name evidence="4" type="ORF">LS64_000600</name>
</gene>
<protein>
    <submittedName>
        <fullName evidence="4">Type VI secretion system contractile sheath large subunit</fullName>
    </submittedName>
</protein>
<dbReference type="EMBL" id="JRMP02000001">
    <property type="protein sequence ID" value="TLD95900.1"/>
    <property type="molecule type" value="Genomic_DNA"/>
</dbReference>
<evidence type="ECO:0000259" key="1">
    <source>
        <dbReference type="Pfam" id="PF05943"/>
    </source>
</evidence>
<evidence type="ECO:0000259" key="2">
    <source>
        <dbReference type="Pfam" id="PF18945"/>
    </source>
</evidence>
<accession>A0A347VZK5</accession>
<dbReference type="OrthoDB" id="9764000at2"/>
<dbReference type="Proteomes" id="UP000477070">
    <property type="component" value="Unassembled WGS sequence"/>
</dbReference>